<keyword evidence="1" id="KW-1133">Transmembrane helix</keyword>
<evidence type="ECO:0000256" key="1">
    <source>
        <dbReference type="SAM" id="Phobius"/>
    </source>
</evidence>
<feature type="transmembrane region" description="Helical" evidence="1">
    <location>
        <begin position="7"/>
        <end position="25"/>
    </location>
</feature>
<dbReference type="Pfam" id="PF07331">
    <property type="entry name" value="TctB"/>
    <property type="match status" value="1"/>
</dbReference>
<feature type="domain" description="DUF1468" evidence="2">
    <location>
        <begin position="10"/>
        <end position="153"/>
    </location>
</feature>
<evidence type="ECO:0000313" key="3">
    <source>
        <dbReference type="EMBL" id="HAR51392.1"/>
    </source>
</evidence>
<organism evidence="3 4">
    <name type="scientific">Roseovarius nubinhibens</name>
    <dbReference type="NCBI Taxonomy" id="314263"/>
    <lineage>
        <taxon>Bacteria</taxon>
        <taxon>Pseudomonadati</taxon>
        <taxon>Pseudomonadota</taxon>
        <taxon>Alphaproteobacteria</taxon>
        <taxon>Rhodobacterales</taxon>
        <taxon>Roseobacteraceae</taxon>
        <taxon>Roseovarius</taxon>
    </lineage>
</organism>
<dbReference type="InterPro" id="IPR009936">
    <property type="entry name" value="DUF1468"/>
</dbReference>
<keyword evidence="1" id="KW-0472">Membrane</keyword>
<sequence>MISKLSEIIVFLGLTLASIALWFNADGLPTSKRYAQVDSDLWPKIVFGALAICCAIQMIKAVSKALKAQAETEAAGAGKAQGYYLRLGLISALVLGYFFALNQIGFLFATVIFLWAAAWVLPYRNLLAKLLFAPLFTVMLALFFSYALSLPLPRGEGIFYDLSQALF</sequence>
<accession>A0A348WA30</accession>
<feature type="transmembrane region" description="Helical" evidence="1">
    <location>
        <begin position="130"/>
        <end position="148"/>
    </location>
</feature>
<protein>
    <submittedName>
        <fullName evidence="3">Tripartite tricarboxylate transporter TctB family protein</fullName>
    </submittedName>
</protein>
<dbReference type="AlphaFoldDB" id="A0A348WA30"/>
<dbReference type="Proteomes" id="UP000264719">
    <property type="component" value="Unassembled WGS sequence"/>
</dbReference>
<feature type="transmembrane region" description="Helical" evidence="1">
    <location>
        <begin position="83"/>
        <end position="100"/>
    </location>
</feature>
<reference evidence="3 4" key="1">
    <citation type="journal article" date="2018" name="Nat. Biotechnol.">
        <title>A standardized bacterial taxonomy based on genome phylogeny substantially revises the tree of life.</title>
        <authorList>
            <person name="Parks D.H."/>
            <person name="Chuvochina M."/>
            <person name="Waite D.W."/>
            <person name="Rinke C."/>
            <person name="Skarshewski A."/>
            <person name="Chaumeil P.A."/>
            <person name="Hugenholtz P."/>
        </authorList>
    </citation>
    <scope>NUCLEOTIDE SEQUENCE [LARGE SCALE GENOMIC DNA]</scope>
    <source>
        <strain evidence="3">UBA9169</strain>
    </source>
</reference>
<feature type="transmembrane region" description="Helical" evidence="1">
    <location>
        <begin position="106"/>
        <end position="123"/>
    </location>
</feature>
<dbReference type="RefSeq" id="WP_339851940.1">
    <property type="nucleotide sequence ID" value="NZ_CAXAXR010000002.1"/>
</dbReference>
<evidence type="ECO:0000313" key="4">
    <source>
        <dbReference type="Proteomes" id="UP000264719"/>
    </source>
</evidence>
<feature type="transmembrane region" description="Helical" evidence="1">
    <location>
        <begin position="45"/>
        <end position="62"/>
    </location>
</feature>
<comment type="caution">
    <text evidence="3">The sequence shown here is derived from an EMBL/GenBank/DDBJ whole genome shotgun (WGS) entry which is preliminary data.</text>
</comment>
<keyword evidence="1" id="KW-0812">Transmembrane</keyword>
<evidence type="ECO:0000259" key="2">
    <source>
        <dbReference type="Pfam" id="PF07331"/>
    </source>
</evidence>
<gene>
    <name evidence="3" type="ORF">DCS45_05870</name>
</gene>
<dbReference type="EMBL" id="DMVW01000055">
    <property type="protein sequence ID" value="HAR51392.1"/>
    <property type="molecule type" value="Genomic_DNA"/>
</dbReference>
<proteinExistence type="predicted"/>
<name>A0A348WA30_9RHOB</name>